<reference evidence="2 3" key="1">
    <citation type="submission" date="2013-08" db="EMBL/GenBank/DDBJ databases">
        <authorList>
            <person name="Durkin A.S."/>
            <person name="Haft D.R."/>
            <person name="McCorrison J."/>
            <person name="Torralba M."/>
            <person name="Gillis M."/>
            <person name="Haft D.H."/>
            <person name="Methe B."/>
            <person name="Sutton G."/>
            <person name="Nelson K.E."/>
        </authorList>
    </citation>
    <scope>NUCLEOTIDE SEQUENCE [LARGE SCALE GENOMIC DNA]</scope>
    <source>
        <strain evidence="2 3">F0067</strain>
    </source>
</reference>
<dbReference type="PANTHER" id="PTHR37835">
    <property type="entry name" value="ALPHA-CLOSTRIPAIN"/>
    <property type="match status" value="1"/>
</dbReference>
<accession>U2P4Y1</accession>
<keyword evidence="1" id="KW-0732">Signal</keyword>
<evidence type="ECO:0000313" key="3">
    <source>
        <dbReference type="Proteomes" id="UP000016648"/>
    </source>
</evidence>
<dbReference type="InterPro" id="IPR005077">
    <property type="entry name" value="Peptidase_C11"/>
</dbReference>
<gene>
    <name evidence="2" type="ORF">HMPREF9135_1964</name>
</gene>
<dbReference type="Proteomes" id="UP000016648">
    <property type="component" value="Unassembled WGS sequence"/>
</dbReference>
<dbReference type="PATRIC" id="fig|1115809.3.peg.1456"/>
<comment type="caution">
    <text evidence="2">The sequence shown here is derived from an EMBL/GenBank/DDBJ whole genome shotgun (WGS) entry which is preliminary data.</text>
</comment>
<keyword evidence="3" id="KW-1185">Reference proteome</keyword>
<dbReference type="PROSITE" id="PS51257">
    <property type="entry name" value="PROKAR_LIPOPROTEIN"/>
    <property type="match status" value="1"/>
</dbReference>
<evidence type="ECO:0000256" key="1">
    <source>
        <dbReference type="SAM" id="SignalP"/>
    </source>
</evidence>
<feature type="chain" id="PRO_5004633539" evidence="1">
    <location>
        <begin position="22"/>
        <end position="402"/>
    </location>
</feature>
<feature type="signal peptide" evidence="1">
    <location>
        <begin position="1"/>
        <end position="21"/>
    </location>
</feature>
<dbReference type="RefSeq" id="WP_021589765.1">
    <property type="nucleotide sequence ID" value="NZ_AWEY01000026.1"/>
</dbReference>
<organism evidence="2 3">
    <name type="scientific">Segatella baroniae F0067</name>
    <dbReference type="NCBI Taxonomy" id="1115809"/>
    <lineage>
        <taxon>Bacteria</taxon>
        <taxon>Pseudomonadati</taxon>
        <taxon>Bacteroidota</taxon>
        <taxon>Bacteroidia</taxon>
        <taxon>Bacteroidales</taxon>
        <taxon>Prevotellaceae</taxon>
        <taxon>Segatella</taxon>
    </lineage>
</organism>
<sequence>MKKFLPYCLSLLMACSLVSCHKDKVPEDEYEVPNRTLFVYMPWTGSTSSAGGALTDFFNQNIASMKEAVDKQKGTNKTDIIVYKANSQSQSVIFRIRYNTTKQACEFDTLNADAGFHSVSKENLLRLLNQINAYSHTASYALLAGCHGSGWTPRGSDSTMPRAASRAFGGIGQEMQYDVSDLSYAIAHSAIKKMTYICFDDCYMANVETAYELKDVADWFVASTSEVMGDGMPYGSIFQYMLGEPDYEKWVEGFYNHYQSSDMPYGALSAIRCGTYIEKMAQAMKAINRSYQFDVGKLDNVQFLDGYDNHVFFDLASYVDQLGVQQPLLSNFQTALRDLVVHKKTTTYIYTTYYNTNRKGDSVYPRNTFKVNTFSGITISDPTRNSTVYTQKENTAWWKATH</sequence>
<dbReference type="Pfam" id="PF03415">
    <property type="entry name" value="Peptidase_C11"/>
    <property type="match status" value="1"/>
</dbReference>
<dbReference type="AlphaFoldDB" id="U2P4Y1"/>
<protein>
    <submittedName>
        <fullName evidence="2">Clostripain domain protein</fullName>
    </submittedName>
</protein>
<name>U2P4Y1_9BACT</name>
<proteinExistence type="predicted"/>
<dbReference type="PANTHER" id="PTHR37835:SF1">
    <property type="entry name" value="ALPHA-CLOSTRIPAIN"/>
    <property type="match status" value="1"/>
</dbReference>
<dbReference type="EMBL" id="AWEY01000026">
    <property type="protein sequence ID" value="ERK39221.1"/>
    <property type="molecule type" value="Genomic_DNA"/>
</dbReference>
<dbReference type="Gene3D" id="3.40.50.11970">
    <property type="match status" value="1"/>
</dbReference>
<evidence type="ECO:0000313" key="2">
    <source>
        <dbReference type="EMBL" id="ERK39221.1"/>
    </source>
</evidence>